<dbReference type="InterPro" id="IPR006311">
    <property type="entry name" value="TAT_signal"/>
</dbReference>
<dbReference type="SUPFAM" id="SSF53649">
    <property type="entry name" value="Alkaline phosphatase-like"/>
    <property type="match status" value="1"/>
</dbReference>
<dbReference type="OrthoDB" id="127333at2"/>
<organism evidence="1 2">
    <name type="scientific">Tautonia sociabilis</name>
    <dbReference type="NCBI Taxonomy" id="2080755"/>
    <lineage>
        <taxon>Bacteria</taxon>
        <taxon>Pseudomonadati</taxon>
        <taxon>Planctomycetota</taxon>
        <taxon>Planctomycetia</taxon>
        <taxon>Isosphaerales</taxon>
        <taxon>Isosphaeraceae</taxon>
        <taxon>Tautonia</taxon>
    </lineage>
</organism>
<dbReference type="Pfam" id="PF07394">
    <property type="entry name" value="DUF1501"/>
    <property type="match status" value="1"/>
</dbReference>
<comment type="caution">
    <text evidence="1">The sequence shown here is derived from an EMBL/GenBank/DDBJ whole genome shotgun (WGS) entry which is preliminary data.</text>
</comment>
<name>A0A432MIK7_9BACT</name>
<reference evidence="1 2" key="2">
    <citation type="submission" date="2019-01" db="EMBL/GenBank/DDBJ databases">
        <title>Tautonia sociabilis, a novel thermotolerant planctomycete of Isosphaeraceae family, isolated from a 4000 m deep subterranean habitat.</title>
        <authorList>
            <person name="Kovaleva O.L."/>
            <person name="Elcheninov A.G."/>
            <person name="Van Heerden E."/>
            <person name="Toshchakov S.V."/>
            <person name="Novikov A."/>
            <person name="Bonch-Osmolovskaya E.A."/>
            <person name="Kublanov I.V."/>
        </authorList>
    </citation>
    <scope>NUCLEOTIDE SEQUENCE [LARGE SCALE GENOMIC DNA]</scope>
    <source>
        <strain evidence="1 2">GM2012</strain>
    </source>
</reference>
<gene>
    <name evidence="1" type="ORF">TsocGM_14090</name>
</gene>
<dbReference type="InterPro" id="IPR017850">
    <property type="entry name" value="Alkaline_phosphatase_core_sf"/>
</dbReference>
<dbReference type="InterPro" id="IPR010869">
    <property type="entry name" value="DUF1501"/>
</dbReference>
<dbReference type="Proteomes" id="UP000280296">
    <property type="component" value="Unassembled WGS sequence"/>
</dbReference>
<evidence type="ECO:0000313" key="1">
    <source>
        <dbReference type="EMBL" id="RUL87067.1"/>
    </source>
</evidence>
<dbReference type="PROSITE" id="PS51318">
    <property type="entry name" value="TAT"/>
    <property type="match status" value="1"/>
</dbReference>
<reference evidence="1 2" key="1">
    <citation type="submission" date="2018-12" db="EMBL/GenBank/DDBJ databases">
        <authorList>
            <person name="Toschakov S.V."/>
        </authorList>
    </citation>
    <scope>NUCLEOTIDE SEQUENCE [LARGE SCALE GENOMIC DNA]</scope>
    <source>
        <strain evidence="1 2">GM2012</strain>
    </source>
</reference>
<dbReference type="RefSeq" id="WP_126726111.1">
    <property type="nucleotide sequence ID" value="NZ_RYZH01000026.1"/>
</dbReference>
<protein>
    <submittedName>
        <fullName evidence="1">DUF1501 domain-containing protein</fullName>
    </submittedName>
</protein>
<dbReference type="AlphaFoldDB" id="A0A432MIK7"/>
<dbReference type="PANTHER" id="PTHR43737">
    <property type="entry name" value="BLL7424 PROTEIN"/>
    <property type="match status" value="1"/>
</dbReference>
<evidence type="ECO:0000313" key="2">
    <source>
        <dbReference type="Proteomes" id="UP000280296"/>
    </source>
</evidence>
<sequence length="460" mass="50742">MSMPIPAGRCEGTLPRRAFLRAALTGLSGLGLADLLRLEAAARGDGPAPSGPSPGPSIILVWLWGGPSHMETFDLKPEAPEEYRGEFRPIETNVPGVLISEHLPRLARIADKYALVRSLTHESPGHVNSTHTVLTGYTGELVESPPFQPKYPDFFQVAHALMPSRLPGMPQWVALPRLRYTGGGHFGASHGPFAVAGDPSAPEFQVPALSLDENRRGQLATRGRLLERFDQMRRAIDRIESVAALDTFQRQALSLLTGTAARDAFDLSREDPRLRDRYGRDEIGQRCLLARRLVEAGVRLVTIDFPCVPGQKAFSWDDHASVWNIFDQMKIRLPVLDRAVSALIEDVYARGMERDTLVVVMGEMSHTPKLSNHQGQPGREHWSRAMSALLSGGGMPMGQAIGATTRRGEEPADRPFHPRDLLATWYRFLGIDYHQTFSDQTGRPIPLLAEAEPIRELVGA</sequence>
<accession>A0A432MIK7</accession>
<keyword evidence="2" id="KW-1185">Reference proteome</keyword>
<dbReference type="PANTHER" id="PTHR43737:SF1">
    <property type="entry name" value="DUF1501 DOMAIN-CONTAINING PROTEIN"/>
    <property type="match status" value="1"/>
</dbReference>
<dbReference type="EMBL" id="RYZH01000026">
    <property type="protein sequence ID" value="RUL87067.1"/>
    <property type="molecule type" value="Genomic_DNA"/>
</dbReference>
<proteinExistence type="predicted"/>